<feature type="region of interest" description="Disordered" evidence="1">
    <location>
        <begin position="155"/>
        <end position="187"/>
    </location>
</feature>
<evidence type="ECO:0000256" key="1">
    <source>
        <dbReference type="SAM" id="MobiDB-lite"/>
    </source>
</evidence>
<comment type="caution">
    <text evidence="2">The sequence shown here is derived from an EMBL/GenBank/DDBJ whole genome shotgun (WGS) entry which is preliminary data.</text>
</comment>
<evidence type="ECO:0000313" key="2">
    <source>
        <dbReference type="EMBL" id="MDK7241689.1"/>
    </source>
</evidence>
<dbReference type="EMBL" id="JASOPA010000001">
    <property type="protein sequence ID" value="MDK7241689.1"/>
    <property type="molecule type" value="Genomic_DNA"/>
</dbReference>
<organism evidence="2 3">
    <name type="scientific">Neisseria subflava</name>
    <dbReference type="NCBI Taxonomy" id="28449"/>
    <lineage>
        <taxon>Bacteria</taxon>
        <taxon>Pseudomonadati</taxon>
        <taxon>Pseudomonadota</taxon>
        <taxon>Betaproteobacteria</taxon>
        <taxon>Neisseriales</taxon>
        <taxon>Neisseriaceae</taxon>
        <taxon>Neisseria</taxon>
    </lineage>
</organism>
<reference evidence="2" key="1">
    <citation type="submission" date="2023-05" db="EMBL/GenBank/DDBJ databases">
        <title>Cataloging the Phylogenetic Diversity of Human Bladder Bacteria.</title>
        <authorList>
            <person name="Du J."/>
        </authorList>
    </citation>
    <scope>NUCLEOTIDE SEQUENCE</scope>
    <source>
        <strain evidence="2">UMB1050</strain>
    </source>
</reference>
<dbReference type="RefSeq" id="WP_070647021.1">
    <property type="nucleotide sequence ID" value="NZ_JAIMJJ010000041.1"/>
</dbReference>
<dbReference type="AlphaFoldDB" id="A0AAW6Y4I0"/>
<dbReference type="Proteomes" id="UP001236303">
    <property type="component" value="Unassembled WGS sequence"/>
</dbReference>
<evidence type="ECO:0000313" key="3">
    <source>
        <dbReference type="Proteomes" id="UP001236303"/>
    </source>
</evidence>
<gene>
    <name evidence="2" type="ORF">QP451_01340</name>
</gene>
<accession>A0AAW6Y4I0</accession>
<protein>
    <submittedName>
        <fullName evidence="2">Uncharacterized protein</fullName>
    </submittedName>
</protein>
<proteinExistence type="predicted"/>
<sequence>MTIQTKNLTLYKGDTRIFRIGFDGGGLPFEPKSAQWAMTVRGQTGEELRPQISVSGQEIIITFPAHLTQNTAWTLGQYDLRAVFGGIVCTVLRGEIYIAPSITNVSGIIGESTEPVRVSIMEQGLVVVSPAESTPTAGVSPEKIREIVKEVIKETQNGNGTEHIPSTRPEQPVAPTPNPAASTDLTDETLAEVYKKLGNKQ</sequence>
<name>A0AAW6Y4I0_NEISU</name>